<keyword evidence="14" id="KW-1185">Reference proteome</keyword>
<comment type="subcellular location">
    <subcellularLocation>
        <location evidence="2">Cytoplasm</location>
        <location evidence="2">Cytoskeleton</location>
        <location evidence="2">Flagellum axoneme</location>
    </subcellularLocation>
</comment>
<evidence type="ECO:0000256" key="4">
    <source>
        <dbReference type="ARBA" id="ARBA00022490"/>
    </source>
</evidence>
<evidence type="ECO:0000256" key="7">
    <source>
        <dbReference type="ARBA" id="ARBA00023069"/>
    </source>
</evidence>
<proteinExistence type="inferred from homology"/>
<sequence>MGDKKGGDEINYQQENGYMQRKILVLQYRIMIKDEQILGCRKSEDDLRKRIAELDQSFEDEAVRCRENTAEMSRQYREMQESFNETIDALQKKVSEAKAEIESVTKEIEQVRIEKEEILRQKDLEIASLSSKMETMAFEFADMLKETLDKMSQRIEVTHNSWDRDTSKPPLINRLKEFGLNDEPHD</sequence>
<dbReference type="PANTHER" id="PTHR28656">
    <property type="entry name" value="COILED-COIL DOMAIN-CONTAINING PROTEIN 153"/>
    <property type="match status" value="1"/>
</dbReference>
<gene>
    <name evidence="13" type="ORF">SCF082_LOCUS20218</name>
</gene>
<keyword evidence="8" id="KW-0206">Cytoskeleton</keyword>
<dbReference type="Proteomes" id="UP001642464">
    <property type="component" value="Unassembled WGS sequence"/>
</dbReference>
<comment type="similarity">
    <text evidence="10">Belongs to the DRC12 family.</text>
</comment>
<feature type="coiled-coil region" evidence="12">
    <location>
        <begin position="80"/>
        <end position="121"/>
    </location>
</feature>
<accession>A0ABP0L0Y0</accession>
<evidence type="ECO:0000256" key="8">
    <source>
        <dbReference type="ARBA" id="ARBA00023212"/>
    </source>
</evidence>
<evidence type="ECO:0000256" key="5">
    <source>
        <dbReference type="ARBA" id="ARBA00022846"/>
    </source>
</evidence>
<evidence type="ECO:0000256" key="10">
    <source>
        <dbReference type="ARBA" id="ARBA00044754"/>
    </source>
</evidence>
<name>A0ABP0L0Y0_9DINO</name>
<keyword evidence="6 12" id="KW-0175">Coiled coil</keyword>
<evidence type="ECO:0000256" key="1">
    <source>
        <dbReference type="ARBA" id="ARBA00003029"/>
    </source>
</evidence>
<dbReference type="InterPro" id="IPR033585">
    <property type="entry name" value="DRC12-like"/>
</dbReference>
<comment type="caution">
    <text evidence="13">The sequence shown here is derived from an EMBL/GenBank/DDBJ whole genome shotgun (WGS) entry which is preliminary data.</text>
</comment>
<evidence type="ECO:0000256" key="3">
    <source>
        <dbReference type="ARBA" id="ARBA00011248"/>
    </source>
</evidence>
<dbReference type="EMBL" id="CAXAMM010014036">
    <property type="protein sequence ID" value="CAK9032817.1"/>
    <property type="molecule type" value="Genomic_DNA"/>
</dbReference>
<keyword evidence="4" id="KW-0963">Cytoplasm</keyword>
<comment type="subunit">
    <text evidence="3">Component of the nexin-dynein regulatory complex (N-DRC).</text>
</comment>
<keyword evidence="5" id="KW-0282">Flagellum</keyword>
<reference evidence="13 14" key="1">
    <citation type="submission" date="2024-02" db="EMBL/GenBank/DDBJ databases">
        <authorList>
            <person name="Chen Y."/>
            <person name="Shah S."/>
            <person name="Dougan E. K."/>
            <person name="Thang M."/>
            <person name="Chan C."/>
        </authorList>
    </citation>
    <scope>NUCLEOTIDE SEQUENCE [LARGE SCALE GENOMIC DNA]</scope>
</reference>
<comment type="function">
    <text evidence="1">Component of the nexin-dynein regulatory complex (N-DRC), a key regulator of ciliary/flagellar motility which maintains the alignment and integrity of the distal axoneme and regulates microtubule sliding in motile axonemes.</text>
</comment>
<dbReference type="PANTHER" id="PTHR28656:SF1">
    <property type="entry name" value="COILED-COIL DOMAIN-CONTAINING PROTEIN 153"/>
    <property type="match status" value="1"/>
</dbReference>
<evidence type="ECO:0000313" key="13">
    <source>
        <dbReference type="EMBL" id="CAK9032817.1"/>
    </source>
</evidence>
<organism evidence="13 14">
    <name type="scientific">Durusdinium trenchii</name>
    <dbReference type="NCBI Taxonomy" id="1381693"/>
    <lineage>
        <taxon>Eukaryota</taxon>
        <taxon>Sar</taxon>
        <taxon>Alveolata</taxon>
        <taxon>Dinophyceae</taxon>
        <taxon>Suessiales</taxon>
        <taxon>Symbiodiniaceae</taxon>
        <taxon>Durusdinium</taxon>
    </lineage>
</organism>
<keyword evidence="9" id="KW-0966">Cell projection</keyword>
<evidence type="ECO:0000256" key="11">
    <source>
        <dbReference type="ARBA" id="ARBA00044800"/>
    </source>
</evidence>
<evidence type="ECO:0000256" key="12">
    <source>
        <dbReference type="SAM" id="Coils"/>
    </source>
</evidence>
<evidence type="ECO:0000256" key="6">
    <source>
        <dbReference type="ARBA" id="ARBA00023054"/>
    </source>
</evidence>
<evidence type="ECO:0000256" key="9">
    <source>
        <dbReference type="ARBA" id="ARBA00023273"/>
    </source>
</evidence>
<evidence type="ECO:0000256" key="2">
    <source>
        <dbReference type="ARBA" id="ARBA00004611"/>
    </source>
</evidence>
<keyword evidence="7" id="KW-0969">Cilium</keyword>
<evidence type="ECO:0000313" key="14">
    <source>
        <dbReference type="Proteomes" id="UP001642464"/>
    </source>
</evidence>
<protein>
    <recommendedName>
        <fullName evidence="11">Dynein regulatory complex protein 12</fullName>
    </recommendedName>
</protein>